<evidence type="ECO:0000259" key="1">
    <source>
        <dbReference type="SMART" id="SM01342"/>
    </source>
</evidence>
<reference evidence="2" key="2">
    <citation type="submission" date="2025-09" db="UniProtKB">
        <authorList>
            <consortium name="Ensembl"/>
        </authorList>
    </citation>
    <scope>IDENTIFICATION</scope>
</reference>
<dbReference type="Ensembl" id="ENSPMAT00000008858.1">
    <property type="protein sequence ID" value="ENSPMAP00000008819.1"/>
    <property type="gene ID" value="ENSPMAG00000008014.1"/>
</dbReference>
<dbReference type="PANTHER" id="PTHR37079:SF4">
    <property type="entry name" value="SERINE_THREONINE-PROTEIN KINASE ATM"/>
    <property type="match status" value="1"/>
</dbReference>
<dbReference type="SMART" id="SM01342">
    <property type="entry name" value="TAN"/>
    <property type="match status" value="1"/>
</dbReference>
<organism evidence="2">
    <name type="scientific">Petromyzon marinus</name>
    <name type="common">Sea lamprey</name>
    <dbReference type="NCBI Taxonomy" id="7757"/>
    <lineage>
        <taxon>Eukaryota</taxon>
        <taxon>Metazoa</taxon>
        <taxon>Chordata</taxon>
        <taxon>Craniata</taxon>
        <taxon>Vertebrata</taxon>
        <taxon>Cyclostomata</taxon>
        <taxon>Hyperoartia</taxon>
        <taxon>Petromyzontiformes</taxon>
        <taxon>Petromyzontidae</taxon>
        <taxon>Petromyzon</taxon>
    </lineage>
</organism>
<reference evidence="2" key="1">
    <citation type="submission" date="2025-08" db="UniProtKB">
        <authorList>
            <consortium name="Ensembl"/>
        </authorList>
    </citation>
    <scope>IDENTIFICATION</scope>
</reference>
<protein>
    <recommendedName>
        <fullName evidence="1">Telomere-length maintenance and DNA damage repair domain-containing protein</fullName>
    </recommendedName>
</protein>
<accession>S4RUC9</accession>
<dbReference type="InterPro" id="IPR021668">
    <property type="entry name" value="TAN"/>
</dbReference>
<dbReference type="AlphaFoldDB" id="S4RUC9"/>
<sequence>VSMAVRDLQQCCQRLDGEKVTERKKEAERFSRLIVLPDVIVELDRCSDLRPPRGLTWDAVFKFVQRYMQRETDALQAAASTASTSTTARSNRQTRSREVATLCKRFVRIANRRGTRLKCSELVRHVLETLSNKFARMQFGSEYIMLLIRDVLSVRRYWCEIPASTWADLQKLCCRLLESKEELDRAVLALAVRLLLSACSFQCDTPYRDLPCFSLRALHALRHERSPDVLERTATAVTAFLRAAGANDGQRRLLCRVGEESGAALLYVWLNMRPCSSAKRVLWEFFLLQMSAHHPRGARHAHHGVSPLASPFDLRMFH</sequence>
<name>S4RUC9_PETMA</name>
<dbReference type="STRING" id="7757.ENSPMAP00000008819"/>
<dbReference type="HOGENOM" id="CLU_881514_0_0_1"/>
<dbReference type="GeneTree" id="ENSGT00670000098061"/>
<dbReference type="InterPro" id="IPR038980">
    <property type="entry name" value="ATM_plant"/>
</dbReference>
<proteinExistence type="predicted"/>
<dbReference type="Pfam" id="PF11640">
    <property type="entry name" value="TAN"/>
    <property type="match status" value="1"/>
</dbReference>
<dbReference type="GO" id="GO:0004674">
    <property type="term" value="F:protein serine/threonine kinase activity"/>
    <property type="evidence" value="ECO:0007669"/>
    <property type="project" value="InterPro"/>
</dbReference>
<dbReference type="GO" id="GO:0006974">
    <property type="term" value="P:DNA damage response"/>
    <property type="evidence" value="ECO:0007669"/>
    <property type="project" value="InterPro"/>
</dbReference>
<dbReference type="OMA" id="TERKKHI"/>
<feature type="domain" description="Telomere-length maintenance and DNA damage repair" evidence="1">
    <location>
        <begin position="3"/>
        <end position="168"/>
    </location>
</feature>
<evidence type="ECO:0000313" key="2">
    <source>
        <dbReference type="Ensembl" id="ENSPMAP00000008819.1"/>
    </source>
</evidence>
<dbReference type="PANTHER" id="PTHR37079">
    <property type="entry name" value="SERINE/THREONINE-PROTEIN KINASE ATM"/>
    <property type="match status" value="1"/>
</dbReference>